<name>A0ABX1MTI0_9RHOO</name>
<sequence>MEERQKGLLMTAAGVLLMSPDALVLRWVSADALHVLAWRALMMAAGLGVLLGLRYRTALPRVLARCGWTGAGCALSYAASTMCYVTAMNLAGAASTLLIYSVSPLVAGLIAWAWLGERLSRRDLAAILVCVAGIVLIVSDDAPGASLPGNLLALAAATLFAANLALARSRPLVDMSPALLPGALLASLAAFALGGTPRLDGGELAALAAMALVLLPLGFMLVQLGPRRIGAAEVGLLLLLEVVLGPLWVWWLLGEAPGARVLFGGMVVLLALLGHTLAGWRVAGRSAAAVT</sequence>
<dbReference type="Proteomes" id="UP000652074">
    <property type="component" value="Unassembled WGS sequence"/>
</dbReference>
<evidence type="ECO:0000256" key="1">
    <source>
        <dbReference type="SAM" id="Phobius"/>
    </source>
</evidence>
<dbReference type="EMBL" id="WTVR01000033">
    <property type="protein sequence ID" value="NMF89986.1"/>
    <property type="molecule type" value="Genomic_DNA"/>
</dbReference>
<proteinExistence type="predicted"/>
<dbReference type="InterPro" id="IPR037185">
    <property type="entry name" value="EmrE-like"/>
</dbReference>
<feature type="transmembrane region" description="Helical" evidence="1">
    <location>
        <begin position="234"/>
        <end position="253"/>
    </location>
</feature>
<reference evidence="3 4" key="1">
    <citation type="submission" date="2019-12" db="EMBL/GenBank/DDBJ databases">
        <title>Comparative genomics gives insights into the taxonomy of the Azoarcus-Aromatoleum group and reveals separate origins of nif in the plant-associated Azoarcus and non-plant-associated Aromatoleum sub-groups.</title>
        <authorList>
            <person name="Lafos M."/>
            <person name="Maluk M."/>
            <person name="Batista M."/>
            <person name="Junghare M."/>
            <person name="Carmona M."/>
            <person name="Faoro H."/>
            <person name="Cruz L.M."/>
            <person name="Battistoni F."/>
            <person name="De Souza E."/>
            <person name="Pedrosa F."/>
            <person name="Chen W.-M."/>
            <person name="Poole P.S."/>
            <person name="Dixon R.A."/>
            <person name="James E.K."/>
        </authorList>
    </citation>
    <scope>NUCLEOTIDE SEQUENCE [LARGE SCALE GENOMIC DNA]</scope>
    <source>
        <strain evidence="3 4">ToN1</strain>
    </source>
</reference>
<protein>
    <submittedName>
        <fullName evidence="3">EamA family transporter</fullName>
    </submittedName>
</protein>
<feature type="transmembrane region" description="Helical" evidence="1">
    <location>
        <begin position="259"/>
        <end position="278"/>
    </location>
</feature>
<feature type="transmembrane region" description="Helical" evidence="1">
    <location>
        <begin position="67"/>
        <end position="87"/>
    </location>
</feature>
<feature type="transmembrane region" description="Helical" evidence="1">
    <location>
        <begin position="204"/>
        <end position="222"/>
    </location>
</feature>
<comment type="caution">
    <text evidence="3">The sequence shown here is derived from an EMBL/GenBank/DDBJ whole genome shotgun (WGS) entry which is preliminary data.</text>
</comment>
<keyword evidence="1" id="KW-0472">Membrane</keyword>
<dbReference type="SUPFAM" id="SSF103481">
    <property type="entry name" value="Multidrug resistance efflux transporter EmrE"/>
    <property type="match status" value="2"/>
</dbReference>
<keyword evidence="1" id="KW-1133">Transmembrane helix</keyword>
<keyword evidence="1" id="KW-0812">Transmembrane</keyword>
<feature type="transmembrane region" description="Helical" evidence="1">
    <location>
        <begin position="36"/>
        <end position="55"/>
    </location>
</feature>
<accession>A0ABX1MTI0</accession>
<feature type="domain" description="EamA" evidence="2">
    <location>
        <begin position="6"/>
        <end position="138"/>
    </location>
</feature>
<feature type="transmembrane region" description="Helical" evidence="1">
    <location>
        <begin position="178"/>
        <end position="198"/>
    </location>
</feature>
<dbReference type="Gene3D" id="1.10.3730.20">
    <property type="match status" value="1"/>
</dbReference>
<feature type="transmembrane region" description="Helical" evidence="1">
    <location>
        <begin position="145"/>
        <end position="166"/>
    </location>
</feature>
<keyword evidence="4" id="KW-1185">Reference proteome</keyword>
<gene>
    <name evidence="3" type="ORF">GPA26_16080</name>
</gene>
<evidence type="ECO:0000313" key="4">
    <source>
        <dbReference type="Proteomes" id="UP000652074"/>
    </source>
</evidence>
<dbReference type="RefSeq" id="WP_169207341.1">
    <property type="nucleotide sequence ID" value="NZ_CP059560.1"/>
</dbReference>
<organism evidence="3 4">
    <name type="scientific">Aromatoleum petrolei</name>
    <dbReference type="NCBI Taxonomy" id="76116"/>
    <lineage>
        <taxon>Bacteria</taxon>
        <taxon>Pseudomonadati</taxon>
        <taxon>Pseudomonadota</taxon>
        <taxon>Betaproteobacteria</taxon>
        <taxon>Rhodocyclales</taxon>
        <taxon>Rhodocyclaceae</taxon>
        <taxon>Aromatoleum</taxon>
    </lineage>
</organism>
<dbReference type="InterPro" id="IPR000620">
    <property type="entry name" value="EamA_dom"/>
</dbReference>
<evidence type="ECO:0000313" key="3">
    <source>
        <dbReference type="EMBL" id="NMF89986.1"/>
    </source>
</evidence>
<feature type="transmembrane region" description="Helical" evidence="1">
    <location>
        <begin position="122"/>
        <end position="139"/>
    </location>
</feature>
<dbReference type="Pfam" id="PF00892">
    <property type="entry name" value="EamA"/>
    <property type="match status" value="1"/>
</dbReference>
<dbReference type="PANTHER" id="PTHR22911">
    <property type="entry name" value="ACYL-MALONYL CONDENSING ENZYME-RELATED"/>
    <property type="match status" value="1"/>
</dbReference>
<evidence type="ECO:0000259" key="2">
    <source>
        <dbReference type="Pfam" id="PF00892"/>
    </source>
</evidence>
<feature type="transmembrane region" description="Helical" evidence="1">
    <location>
        <begin position="93"/>
        <end position="115"/>
    </location>
</feature>